<keyword evidence="2" id="KW-1185">Reference proteome</keyword>
<sequence length="281" mass="32180">MANNTTTLPAPLIPAQASVLDFFVPGSTSILAAVELVLGTNSYIRPLMLCMFLAFLGRRVFRYVRGVAETYFVSTVHVQYGSEVYDMVSLWTSSQPFAHRARSSMARVGWRRPSYSQLENDRRQNETRKKLLYYLPWNGTFYFSYNKHLFWFCSKDSYGYLQEVVTVSCFGSPTVLRQFFDDCRDAYLKLTNNKTAVFEHQRINSWQRTSLKSIRPISTVVMDEENKEGLLRDIESFLDPGAITWHANRGILYRRGYLLYGPPGTGKSSLCLSLAVESALD</sequence>
<dbReference type="EMBL" id="JAGIZQ010000005">
    <property type="protein sequence ID" value="KAH6628770.1"/>
    <property type="molecule type" value="Genomic_DNA"/>
</dbReference>
<reference evidence="1 2" key="1">
    <citation type="journal article" date="2021" name="Nat. Commun.">
        <title>Genetic determinants of endophytism in the Arabidopsis root mycobiome.</title>
        <authorList>
            <person name="Mesny F."/>
            <person name="Miyauchi S."/>
            <person name="Thiergart T."/>
            <person name="Pickel B."/>
            <person name="Atanasova L."/>
            <person name="Karlsson M."/>
            <person name="Huettel B."/>
            <person name="Barry K.W."/>
            <person name="Haridas S."/>
            <person name="Chen C."/>
            <person name="Bauer D."/>
            <person name="Andreopoulos W."/>
            <person name="Pangilinan J."/>
            <person name="LaButti K."/>
            <person name="Riley R."/>
            <person name="Lipzen A."/>
            <person name="Clum A."/>
            <person name="Drula E."/>
            <person name="Henrissat B."/>
            <person name="Kohler A."/>
            <person name="Grigoriev I.V."/>
            <person name="Martin F.M."/>
            <person name="Hacquard S."/>
        </authorList>
    </citation>
    <scope>NUCLEOTIDE SEQUENCE [LARGE SCALE GENOMIC DNA]</scope>
    <source>
        <strain evidence="1 2">MPI-SDFR-AT-0079</strain>
    </source>
</reference>
<evidence type="ECO:0000313" key="1">
    <source>
        <dbReference type="EMBL" id="KAH6628770.1"/>
    </source>
</evidence>
<gene>
    <name evidence="1" type="ORF">F5144DRAFT_516400</name>
</gene>
<comment type="caution">
    <text evidence="1">The sequence shown here is derived from an EMBL/GenBank/DDBJ whole genome shotgun (WGS) entry which is preliminary data.</text>
</comment>
<organism evidence="1 2">
    <name type="scientific">Chaetomium tenue</name>
    <dbReference type="NCBI Taxonomy" id="1854479"/>
    <lineage>
        <taxon>Eukaryota</taxon>
        <taxon>Fungi</taxon>
        <taxon>Dikarya</taxon>
        <taxon>Ascomycota</taxon>
        <taxon>Pezizomycotina</taxon>
        <taxon>Sordariomycetes</taxon>
        <taxon>Sordariomycetidae</taxon>
        <taxon>Sordariales</taxon>
        <taxon>Chaetomiaceae</taxon>
        <taxon>Chaetomium</taxon>
    </lineage>
</organism>
<dbReference type="Proteomes" id="UP000724584">
    <property type="component" value="Unassembled WGS sequence"/>
</dbReference>
<accession>A0ACB7P469</accession>
<protein>
    <submittedName>
        <fullName evidence="1">BCS1 N terminal-domain-containing protein</fullName>
    </submittedName>
</protein>
<evidence type="ECO:0000313" key="2">
    <source>
        <dbReference type="Proteomes" id="UP000724584"/>
    </source>
</evidence>
<name>A0ACB7P469_9PEZI</name>
<proteinExistence type="predicted"/>
<feature type="non-terminal residue" evidence="1">
    <location>
        <position position="281"/>
    </location>
</feature>